<reference evidence="1 2" key="1">
    <citation type="submission" date="2017-01" db="EMBL/GenBank/DDBJ databases">
        <title>A new Hymenobacter.</title>
        <authorList>
            <person name="Liang Y."/>
            <person name="Feng F."/>
        </authorList>
    </citation>
    <scope>NUCLEOTIDE SEQUENCE [LARGE SCALE GENOMIC DNA]</scope>
    <source>
        <strain evidence="1">MIMBbqt21</strain>
    </source>
</reference>
<sequence>MKALSTFSYLLLIPQLGWLGSATEAPKKAAMSAGTHVVQVRVFGNKLDGLGAELNVRSVVNWDKGHNPGPTLEKKFDTSSVNETYTIGTFGDMDYVEASISFKNVAFHNTTRPPAGSQLRVEIITDGKVGEKTRLDSNALNDKVWKVEYDPYLKGTVAVETNKL</sequence>
<dbReference type="RefSeq" id="WP_086592401.1">
    <property type="nucleotide sequence ID" value="NZ_MTSE01000001.1"/>
</dbReference>
<dbReference type="EMBL" id="MTSE01000001">
    <property type="protein sequence ID" value="OUJ76149.1"/>
    <property type="molecule type" value="Genomic_DNA"/>
</dbReference>
<evidence type="ECO:0000313" key="1">
    <source>
        <dbReference type="EMBL" id="OUJ76149.1"/>
    </source>
</evidence>
<evidence type="ECO:0000313" key="2">
    <source>
        <dbReference type="Proteomes" id="UP000194873"/>
    </source>
</evidence>
<comment type="caution">
    <text evidence="1">The sequence shown here is derived from an EMBL/GenBank/DDBJ whole genome shotgun (WGS) entry which is preliminary data.</text>
</comment>
<protein>
    <submittedName>
        <fullName evidence="1">Uncharacterized protein</fullName>
    </submittedName>
</protein>
<gene>
    <name evidence="1" type="ORF">BXP70_02445</name>
</gene>
<dbReference type="Proteomes" id="UP000194873">
    <property type="component" value="Unassembled WGS sequence"/>
</dbReference>
<organism evidence="1 2">
    <name type="scientific">Hymenobacter crusticola</name>
    <dbReference type="NCBI Taxonomy" id="1770526"/>
    <lineage>
        <taxon>Bacteria</taxon>
        <taxon>Pseudomonadati</taxon>
        <taxon>Bacteroidota</taxon>
        <taxon>Cytophagia</taxon>
        <taxon>Cytophagales</taxon>
        <taxon>Hymenobacteraceae</taxon>
        <taxon>Hymenobacter</taxon>
    </lineage>
</organism>
<proteinExistence type="predicted"/>
<accession>A0A243WKM9</accession>
<dbReference type="AlphaFoldDB" id="A0A243WKM9"/>
<keyword evidence="2" id="KW-1185">Reference proteome</keyword>
<name>A0A243WKM9_9BACT</name>